<evidence type="ECO:0000313" key="3">
    <source>
        <dbReference type="Proteomes" id="UP000054549"/>
    </source>
</evidence>
<dbReference type="Proteomes" id="UP000054549">
    <property type="component" value="Unassembled WGS sequence"/>
</dbReference>
<dbReference type="OrthoDB" id="2803597at2759"/>
<dbReference type="EMBL" id="KN818396">
    <property type="protein sequence ID" value="KIL56855.1"/>
    <property type="molecule type" value="Genomic_DNA"/>
</dbReference>
<dbReference type="HOGENOM" id="CLU_1331635_0_0_1"/>
<keyword evidence="3" id="KW-1185">Reference proteome</keyword>
<organism evidence="2 3">
    <name type="scientific">Amanita muscaria (strain Koide BX008)</name>
    <dbReference type="NCBI Taxonomy" id="946122"/>
    <lineage>
        <taxon>Eukaryota</taxon>
        <taxon>Fungi</taxon>
        <taxon>Dikarya</taxon>
        <taxon>Basidiomycota</taxon>
        <taxon>Agaricomycotina</taxon>
        <taxon>Agaricomycetes</taxon>
        <taxon>Agaricomycetidae</taxon>
        <taxon>Agaricales</taxon>
        <taxon>Pluteineae</taxon>
        <taxon>Amanitaceae</taxon>
        <taxon>Amanita</taxon>
    </lineage>
</organism>
<evidence type="ECO:0000256" key="1">
    <source>
        <dbReference type="SAM" id="MobiDB-lite"/>
    </source>
</evidence>
<gene>
    <name evidence="2" type="ORF">M378DRAFT_436135</name>
</gene>
<protein>
    <submittedName>
        <fullName evidence="2">Uncharacterized protein</fullName>
    </submittedName>
</protein>
<feature type="region of interest" description="Disordered" evidence="1">
    <location>
        <begin position="101"/>
        <end position="156"/>
    </location>
</feature>
<evidence type="ECO:0000313" key="2">
    <source>
        <dbReference type="EMBL" id="KIL56855.1"/>
    </source>
</evidence>
<sequence length="206" mass="21734">MGEKVRDRIVGCARHGKIKTIANLERETKWTGAVEFGSEILGIIEKHYPSPIIDLTVLPAMQSPFAEPELPDKAQVQIHEAVPCPAKRQVTCSLCGGQGHTMRSKKRCSLQNGQKDNFRAPGSSTSPASALLPSAPITPTSVLPSPGPTTLSSPLLSPSLSPIFASTLSASTRSTLSTLSPSTIASLASHLNSISLSSTKPLNRSN</sequence>
<name>A0A0C2S2G6_AMAMK</name>
<dbReference type="AlphaFoldDB" id="A0A0C2S2G6"/>
<feature type="compositionally biased region" description="Low complexity" evidence="1">
    <location>
        <begin position="120"/>
        <end position="156"/>
    </location>
</feature>
<accession>A0A0C2S2G6</accession>
<proteinExistence type="predicted"/>
<reference evidence="2 3" key="1">
    <citation type="submission" date="2014-04" db="EMBL/GenBank/DDBJ databases">
        <title>Evolutionary Origins and Diversification of the Mycorrhizal Mutualists.</title>
        <authorList>
            <consortium name="DOE Joint Genome Institute"/>
            <consortium name="Mycorrhizal Genomics Consortium"/>
            <person name="Kohler A."/>
            <person name="Kuo A."/>
            <person name="Nagy L.G."/>
            <person name="Floudas D."/>
            <person name="Copeland A."/>
            <person name="Barry K.W."/>
            <person name="Cichocki N."/>
            <person name="Veneault-Fourrey C."/>
            <person name="LaButti K."/>
            <person name="Lindquist E.A."/>
            <person name="Lipzen A."/>
            <person name="Lundell T."/>
            <person name="Morin E."/>
            <person name="Murat C."/>
            <person name="Riley R."/>
            <person name="Ohm R."/>
            <person name="Sun H."/>
            <person name="Tunlid A."/>
            <person name="Henrissat B."/>
            <person name="Grigoriev I.V."/>
            <person name="Hibbett D.S."/>
            <person name="Martin F."/>
        </authorList>
    </citation>
    <scope>NUCLEOTIDE SEQUENCE [LARGE SCALE GENOMIC DNA]</scope>
    <source>
        <strain evidence="2 3">Koide BX008</strain>
    </source>
</reference>
<dbReference type="InParanoid" id="A0A0C2S2G6"/>